<sequence>MSNTSGKSRDLWSQIIFLDSAHNGKFTKEASLKLDRSENPTWGTTHSLICSTSIQQKIQKKEAVRGKENNRVAENQTRESIFSCQS</sequence>
<organism evidence="1 2">
    <name type="scientific">Porites lobata</name>
    <dbReference type="NCBI Taxonomy" id="104759"/>
    <lineage>
        <taxon>Eukaryota</taxon>
        <taxon>Metazoa</taxon>
        <taxon>Cnidaria</taxon>
        <taxon>Anthozoa</taxon>
        <taxon>Hexacorallia</taxon>
        <taxon>Scleractinia</taxon>
        <taxon>Fungiina</taxon>
        <taxon>Poritidae</taxon>
        <taxon>Porites</taxon>
    </lineage>
</organism>
<comment type="caution">
    <text evidence="1">The sequence shown here is derived from an EMBL/GenBank/DDBJ whole genome shotgun (WGS) entry which is preliminary data.</text>
</comment>
<dbReference type="EMBL" id="CALNXK010000177">
    <property type="protein sequence ID" value="CAH3172926.1"/>
    <property type="molecule type" value="Genomic_DNA"/>
</dbReference>
<gene>
    <name evidence="1" type="ORF">PLOB_00013492</name>
</gene>
<accession>A0ABN8R234</accession>
<evidence type="ECO:0000313" key="2">
    <source>
        <dbReference type="Proteomes" id="UP001159405"/>
    </source>
</evidence>
<proteinExistence type="predicted"/>
<reference evidence="1 2" key="1">
    <citation type="submission" date="2022-05" db="EMBL/GenBank/DDBJ databases">
        <authorList>
            <consortium name="Genoscope - CEA"/>
            <person name="William W."/>
        </authorList>
    </citation>
    <scope>NUCLEOTIDE SEQUENCE [LARGE SCALE GENOMIC DNA]</scope>
</reference>
<protein>
    <submittedName>
        <fullName evidence="1">Uncharacterized protein</fullName>
    </submittedName>
</protein>
<dbReference type="Proteomes" id="UP001159405">
    <property type="component" value="Unassembled WGS sequence"/>
</dbReference>
<name>A0ABN8R234_9CNID</name>
<keyword evidence="2" id="KW-1185">Reference proteome</keyword>
<evidence type="ECO:0000313" key="1">
    <source>
        <dbReference type="EMBL" id="CAH3172926.1"/>
    </source>
</evidence>